<evidence type="ECO:0008006" key="3">
    <source>
        <dbReference type="Google" id="ProtNLM"/>
    </source>
</evidence>
<name>A0A0D2CFY1_9EURO</name>
<reference evidence="1 2" key="1">
    <citation type="submission" date="2015-01" db="EMBL/GenBank/DDBJ databases">
        <title>The Genome Sequence of Exophiala oligosperma CBS72588.</title>
        <authorList>
            <consortium name="The Broad Institute Genomics Platform"/>
            <person name="Cuomo C."/>
            <person name="de Hoog S."/>
            <person name="Gorbushina A."/>
            <person name="Stielow B."/>
            <person name="Teixiera M."/>
            <person name="Abouelleil A."/>
            <person name="Chapman S.B."/>
            <person name="Priest M."/>
            <person name="Young S.K."/>
            <person name="Wortman J."/>
            <person name="Nusbaum C."/>
            <person name="Birren B."/>
        </authorList>
    </citation>
    <scope>NUCLEOTIDE SEQUENCE [LARGE SCALE GENOMIC DNA]</scope>
    <source>
        <strain evidence="1 2">CBS 72588</strain>
    </source>
</reference>
<evidence type="ECO:0000313" key="1">
    <source>
        <dbReference type="EMBL" id="KIW48827.1"/>
    </source>
</evidence>
<evidence type="ECO:0000313" key="2">
    <source>
        <dbReference type="Proteomes" id="UP000053342"/>
    </source>
</evidence>
<dbReference type="Proteomes" id="UP000053342">
    <property type="component" value="Unassembled WGS sequence"/>
</dbReference>
<proteinExistence type="predicted"/>
<dbReference type="VEuPathDB" id="FungiDB:PV06_01389"/>
<dbReference type="RefSeq" id="XP_016269043.1">
    <property type="nucleotide sequence ID" value="XM_016401990.1"/>
</dbReference>
<sequence>MPSRKKIKPPSKFYFVTLQSESDGSGWRMKRSHAARSHAAYWGGPAQQQHEANKDALRQEKNIDSINDAADKIPSVLSDSKVGAFPLGPMTMQRRRSARAEKIKDTYAKPMGTSRCPKHIQPNYLQYLVPAPLDLQKTVSLSTAFLPMFKFFGQQFVQKFITSDHEDYLIMLSGYLLLSYAHTMALTGQGNKTKLLQLKSQVIQRISAKIKSSGNSLSPRSLTGILALGAPIVCLTSQDLPQSLSMWEYINASQQGDFLCCRDSAETAKRALDERLVHRQAMRNLFSRSSATFQDVDSIHLLGFVSNYMNVSLAIDAADHMDTPLANIEDLFPTLDDLKDTPLPAQWTSPLTHQWHCPKPITQPDSEMVTLADLIHCWLATFVDGDGNSLSPTDELLMKRAELRRKAEIHTAAARPPRTELEAMYECCRWASLMLLTVDKLAVPMYVAARHVKIKPRLIRCLRMTDLTNLWGFHRGLLFWVAAICQFSTVGQCFPLLCTTLFARFAQELAMSEDCAQIAVKPLKGLKQFEGLCCQARR</sequence>
<dbReference type="OrthoDB" id="4897532at2759"/>
<dbReference type="HOGENOM" id="CLU_500628_0_0_1"/>
<keyword evidence="2" id="KW-1185">Reference proteome</keyword>
<gene>
    <name evidence="1" type="ORF">PV06_01389</name>
</gene>
<accession>A0A0D2CFY1</accession>
<organism evidence="1 2">
    <name type="scientific">Exophiala oligosperma</name>
    <dbReference type="NCBI Taxonomy" id="215243"/>
    <lineage>
        <taxon>Eukaryota</taxon>
        <taxon>Fungi</taxon>
        <taxon>Dikarya</taxon>
        <taxon>Ascomycota</taxon>
        <taxon>Pezizomycotina</taxon>
        <taxon>Eurotiomycetes</taxon>
        <taxon>Chaetothyriomycetidae</taxon>
        <taxon>Chaetothyriales</taxon>
        <taxon>Herpotrichiellaceae</taxon>
        <taxon>Exophiala</taxon>
    </lineage>
</organism>
<dbReference type="AlphaFoldDB" id="A0A0D2CFY1"/>
<dbReference type="GeneID" id="27353463"/>
<dbReference type="EMBL" id="KN847332">
    <property type="protein sequence ID" value="KIW48827.1"/>
    <property type="molecule type" value="Genomic_DNA"/>
</dbReference>
<protein>
    <recommendedName>
        <fullName evidence="3">Transcription factor domain-containing protein</fullName>
    </recommendedName>
</protein>